<dbReference type="InterPro" id="IPR011991">
    <property type="entry name" value="ArsR-like_HTH"/>
</dbReference>
<name>A0A4V3B0L6_9MICC</name>
<dbReference type="PANTHER" id="PTHR38600:SF1">
    <property type="entry name" value="TRANSCRIPTIONAL REGULATORY PROTEIN"/>
    <property type="match status" value="1"/>
</dbReference>
<proteinExistence type="inferred from homology"/>
<dbReference type="CDD" id="cd08893">
    <property type="entry name" value="SRPBCC_CalC_Aha1-like_GntR-HTH"/>
    <property type="match status" value="1"/>
</dbReference>
<organism evidence="3 4">
    <name type="scientific">Arthrobacter nitrophenolicus</name>
    <dbReference type="NCBI Taxonomy" id="683150"/>
    <lineage>
        <taxon>Bacteria</taxon>
        <taxon>Bacillati</taxon>
        <taxon>Actinomycetota</taxon>
        <taxon>Actinomycetes</taxon>
        <taxon>Micrococcales</taxon>
        <taxon>Micrococcaceae</taxon>
        <taxon>Arthrobacter</taxon>
    </lineage>
</organism>
<comment type="similarity">
    <text evidence="1">Belongs to the AHA1 family.</text>
</comment>
<sequence length="250" mass="28457">MDDVFKALADPTRRDLLDELFREDGQTLSALEARFAMTRFGIAKHLRLLEDAGLVVTRRRGREKLHFLNPVPIRLVHDRWVSKYAEPWAAALSDLKSRLESPMEKIFEIYIKTTPERLWEAITNSDIRSNYQFGNTFEADWKPGGRFVMRNVLADEPLGDGEILEVDPPRRLVQTMRALWGEDVKAEGASTITWEIDPVGDSCHLTVTHSGLREGANEQLYGGWPMILSGLKTWLETGQKLTTPGSLMYT</sequence>
<evidence type="ECO:0000259" key="2">
    <source>
        <dbReference type="PROSITE" id="PS50987"/>
    </source>
</evidence>
<dbReference type="GO" id="GO:0003700">
    <property type="term" value="F:DNA-binding transcription factor activity"/>
    <property type="evidence" value="ECO:0007669"/>
    <property type="project" value="InterPro"/>
</dbReference>
<gene>
    <name evidence="3" type="ORF">E2R57_18835</name>
</gene>
<dbReference type="CDD" id="cd00090">
    <property type="entry name" value="HTH_ARSR"/>
    <property type="match status" value="1"/>
</dbReference>
<dbReference type="OrthoDB" id="9815653at2"/>
<dbReference type="InterPro" id="IPR023393">
    <property type="entry name" value="START-like_dom_sf"/>
</dbReference>
<evidence type="ECO:0000256" key="1">
    <source>
        <dbReference type="ARBA" id="ARBA00006817"/>
    </source>
</evidence>
<dbReference type="Gene3D" id="3.30.530.20">
    <property type="match status" value="1"/>
</dbReference>
<dbReference type="PANTHER" id="PTHR38600">
    <property type="entry name" value="TRANSCRIPTIONAL REGULATORY PROTEIN"/>
    <property type="match status" value="1"/>
</dbReference>
<dbReference type="SUPFAM" id="SSF55961">
    <property type="entry name" value="Bet v1-like"/>
    <property type="match status" value="1"/>
</dbReference>
<dbReference type="InterPro" id="IPR013538">
    <property type="entry name" value="ASHA1/2-like_C"/>
</dbReference>
<accession>A0A4V3B0L6</accession>
<dbReference type="RefSeq" id="WP_133351684.1">
    <property type="nucleotide sequence ID" value="NZ_SMZQ01000012.1"/>
</dbReference>
<dbReference type="PRINTS" id="PR00778">
    <property type="entry name" value="HTHARSR"/>
</dbReference>
<dbReference type="InterPro" id="IPR036390">
    <property type="entry name" value="WH_DNA-bd_sf"/>
</dbReference>
<reference evidence="3 4" key="1">
    <citation type="submission" date="2019-03" db="EMBL/GenBank/DDBJ databases">
        <title>Genome Sequencing and Assembly of Various Microbes Isolated from Partially Reclaimed Soil and Acid Mine Drainage (AMD) Site.</title>
        <authorList>
            <person name="Steinbock B."/>
            <person name="Bechtold R."/>
            <person name="Sevigny J.L."/>
            <person name="Thomas D."/>
            <person name="Cuthill L.R."/>
            <person name="Aveiro Johannsen E.J."/>
            <person name="Thomas K."/>
            <person name="Ghosh A."/>
        </authorList>
    </citation>
    <scope>NUCLEOTIDE SEQUENCE [LARGE SCALE GENOMIC DNA]</scope>
    <source>
        <strain evidence="3 4">S-A1</strain>
    </source>
</reference>
<dbReference type="InterPro" id="IPR001845">
    <property type="entry name" value="HTH_ArsR_DNA-bd_dom"/>
</dbReference>
<dbReference type="EMBL" id="SMZQ01000012">
    <property type="protein sequence ID" value="TDL33258.1"/>
    <property type="molecule type" value="Genomic_DNA"/>
</dbReference>
<dbReference type="Pfam" id="PF12840">
    <property type="entry name" value="HTH_20"/>
    <property type="match status" value="1"/>
</dbReference>
<dbReference type="Gene3D" id="1.10.10.10">
    <property type="entry name" value="Winged helix-like DNA-binding domain superfamily/Winged helix DNA-binding domain"/>
    <property type="match status" value="1"/>
</dbReference>
<dbReference type="AlphaFoldDB" id="A0A4V3B0L6"/>
<evidence type="ECO:0000313" key="3">
    <source>
        <dbReference type="EMBL" id="TDL33258.1"/>
    </source>
</evidence>
<dbReference type="NCBIfam" id="NF033788">
    <property type="entry name" value="HTH_metalloreg"/>
    <property type="match status" value="1"/>
</dbReference>
<dbReference type="SMART" id="SM00418">
    <property type="entry name" value="HTH_ARSR"/>
    <property type="match status" value="1"/>
</dbReference>
<dbReference type="Proteomes" id="UP000294621">
    <property type="component" value="Unassembled WGS sequence"/>
</dbReference>
<evidence type="ECO:0000313" key="4">
    <source>
        <dbReference type="Proteomes" id="UP000294621"/>
    </source>
</evidence>
<comment type="caution">
    <text evidence="3">The sequence shown here is derived from an EMBL/GenBank/DDBJ whole genome shotgun (WGS) entry which is preliminary data.</text>
</comment>
<dbReference type="InterPro" id="IPR036388">
    <property type="entry name" value="WH-like_DNA-bd_sf"/>
</dbReference>
<dbReference type="Pfam" id="PF08327">
    <property type="entry name" value="AHSA1"/>
    <property type="match status" value="1"/>
</dbReference>
<dbReference type="PROSITE" id="PS50987">
    <property type="entry name" value="HTH_ARSR_2"/>
    <property type="match status" value="1"/>
</dbReference>
<protein>
    <submittedName>
        <fullName evidence="3">Metalloregulator ArsR/SmtB family transcription factor</fullName>
    </submittedName>
</protein>
<dbReference type="SUPFAM" id="SSF46785">
    <property type="entry name" value="Winged helix' DNA-binding domain"/>
    <property type="match status" value="1"/>
</dbReference>
<feature type="domain" description="HTH arsR-type" evidence="2">
    <location>
        <begin position="1"/>
        <end position="88"/>
    </location>
</feature>